<accession>A0A820BBF9</accession>
<dbReference type="PROSITE" id="PS50026">
    <property type="entry name" value="EGF_3"/>
    <property type="match status" value="1"/>
</dbReference>
<sequence length="416" mass="42466">MICSCAFSANKCPGAGGATAIIQSSVEEDNTHYDSNWAGEEGGASFFMGPGSLTTSSNVYQGNTASGSNNGGAIYTLDSHANITTCSFTNNAAKKLGGALYVENSEATQISNSNFEKNGAQESAGGIMWTGSSGSVISRNTATQGGGIAVEDAQGSILQSTLSENSAVQGGGIYVNSTFNISDSTILSNTASGGIGDGIFIASKLAESGLIVTSTRLSNVSPFKFCCGTLNYETIGSVNDEICRLEGESCEISNGYCDYHTTCTEMNGGVECSACPEGFSGTPSSGCIDQCGDGFCDPTESCSTCSEDGGLCSETACPGKPACSNKGQCVSGTCVCSGGWEGPTCEQSNSPISLNFQKSAPGVTISPSNSNVPFSLTINAIQEIDQNGMVVASADLESQNYTSLLSNDQSTNEIPK</sequence>
<comment type="caution">
    <text evidence="10">The sequence shown here is derived from an EMBL/GenBank/DDBJ whole genome shotgun (WGS) entry which is preliminary data.</text>
</comment>
<dbReference type="InterPro" id="IPR022441">
    <property type="entry name" value="Para_beta_helix_rpt-2"/>
</dbReference>
<dbReference type="SMART" id="SM00710">
    <property type="entry name" value="PbH1"/>
    <property type="match status" value="4"/>
</dbReference>
<evidence type="ECO:0000256" key="7">
    <source>
        <dbReference type="ARBA" id="ARBA00023237"/>
    </source>
</evidence>
<dbReference type="InterPro" id="IPR003368">
    <property type="entry name" value="POMP_repeat"/>
</dbReference>
<keyword evidence="8" id="KW-0245">EGF-like domain</keyword>
<evidence type="ECO:0000256" key="2">
    <source>
        <dbReference type="ARBA" id="ARBA00004442"/>
    </source>
</evidence>
<dbReference type="SUPFAM" id="SSF51126">
    <property type="entry name" value="Pectin lyase-like"/>
    <property type="match status" value="1"/>
</dbReference>
<organism evidence="10 11">
    <name type="scientific">Rotaria magnacalcarata</name>
    <dbReference type="NCBI Taxonomy" id="392030"/>
    <lineage>
        <taxon>Eukaryota</taxon>
        <taxon>Metazoa</taxon>
        <taxon>Spiralia</taxon>
        <taxon>Gnathifera</taxon>
        <taxon>Rotifera</taxon>
        <taxon>Eurotatoria</taxon>
        <taxon>Bdelloidea</taxon>
        <taxon>Philodinida</taxon>
        <taxon>Philodinidae</taxon>
        <taxon>Rotaria</taxon>
    </lineage>
</organism>
<dbReference type="PROSITE" id="PS00022">
    <property type="entry name" value="EGF_1"/>
    <property type="match status" value="1"/>
</dbReference>
<dbReference type="NCBIfam" id="TIGR03804">
    <property type="entry name" value="para_beta_helix"/>
    <property type="match status" value="1"/>
</dbReference>
<dbReference type="SMART" id="SM00181">
    <property type="entry name" value="EGF"/>
    <property type="match status" value="2"/>
</dbReference>
<evidence type="ECO:0000313" key="11">
    <source>
        <dbReference type="Proteomes" id="UP000663842"/>
    </source>
</evidence>
<comment type="subcellular location">
    <subcellularLocation>
        <location evidence="1">Cell envelope</location>
    </subcellularLocation>
    <subcellularLocation>
        <location evidence="2">Cell outer membrane</location>
    </subcellularLocation>
    <subcellularLocation>
        <location evidence="3">Secreted</location>
    </subcellularLocation>
</comment>
<protein>
    <recommendedName>
        <fullName evidence="9">EGF-like domain-containing protein</fullName>
    </recommendedName>
</protein>
<dbReference type="Pfam" id="PF23106">
    <property type="entry name" value="EGF_Teneurin"/>
    <property type="match status" value="1"/>
</dbReference>
<keyword evidence="4" id="KW-0964">Secreted</keyword>
<dbReference type="AlphaFoldDB" id="A0A820BBF9"/>
<keyword evidence="7" id="KW-0998">Cell outer membrane</keyword>
<feature type="disulfide bond" evidence="8">
    <location>
        <begin position="336"/>
        <end position="345"/>
    </location>
</feature>
<feature type="disulfide bond" evidence="8">
    <location>
        <begin position="317"/>
        <end position="334"/>
    </location>
</feature>
<name>A0A820BBF9_9BILA</name>
<dbReference type="Gene3D" id="2.10.25.10">
    <property type="entry name" value="Laminin"/>
    <property type="match status" value="1"/>
</dbReference>
<dbReference type="PANTHER" id="PTHR11319">
    <property type="entry name" value="G PROTEIN-COUPLED RECEPTOR-RELATED"/>
    <property type="match status" value="1"/>
</dbReference>
<keyword evidence="6" id="KW-0472">Membrane</keyword>
<dbReference type="NCBIfam" id="TIGR01376">
    <property type="entry name" value="POMP_repeat"/>
    <property type="match status" value="1"/>
</dbReference>
<dbReference type="InterPro" id="IPR006626">
    <property type="entry name" value="PbH1"/>
</dbReference>
<evidence type="ECO:0000256" key="5">
    <source>
        <dbReference type="ARBA" id="ARBA00022729"/>
    </source>
</evidence>
<dbReference type="InterPro" id="IPR039448">
    <property type="entry name" value="Beta_helix"/>
</dbReference>
<keyword evidence="8" id="KW-1015">Disulfide bond</keyword>
<dbReference type="InterPro" id="IPR011050">
    <property type="entry name" value="Pectin_lyase_fold/virulence"/>
</dbReference>
<evidence type="ECO:0000256" key="3">
    <source>
        <dbReference type="ARBA" id="ARBA00004613"/>
    </source>
</evidence>
<dbReference type="InterPro" id="IPR000742">
    <property type="entry name" value="EGF"/>
</dbReference>
<dbReference type="Pfam" id="PF13229">
    <property type="entry name" value="Beta_helix"/>
    <property type="match status" value="1"/>
</dbReference>
<evidence type="ECO:0000256" key="1">
    <source>
        <dbReference type="ARBA" id="ARBA00004196"/>
    </source>
</evidence>
<reference evidence="10" key="1">
    <citation type="submission" date="2021-02" db="EMBL/GenBank/DDBJ databases">
        <authorList>
            <person name="Nowell W R."/>
        </authorList>
    </citation>
    <scope>NUCLEOTIDE SEQUENCE</scope>
</reference>
<dbReference type="GO" id="GO:0005576">
    <property type="term" value="C:extracellular region"/>
    <property type="evidence" value="ECO:0007669"/>
    <property type="project" value="UniProtKB-SubCell"/>
</dbReference>
<evidence type="ECO:0000313" key="10">
    <source>
        <dbReference type="EMBL" id="CAF4196371.1"/>
    </source>
</evidence>
<gene>
    <name evidence="10" type="ORF">UXM345_LOCUS27744</name>
</gene>
<dbReference type="EMBL" id="CAJOBF010006096">
    <property type="protein sequence ID" value="CAF4196371.1"/>
    <property type="molecule type" value="Genomic_DNA"/>
</dbReference>
<evidence type="ECO:0000256" key="6">
    <source>
        <dbReference type="ARBA" id="ARBA00023136"/>
    </source>
</evidence>
<dbReference type="PROSITE" id="PS01186">
    <property type="entry name" value="EGF_2"/>
    <property type="match status" value="1"/>
</dbReference>
<comment type="caution">
    <text evidence="8">Lacks conserved residue(s) required for the propagation of feature annotation.</text>
</comment>
<keyword evidence="5" id="KW-0732">Signal</keyword>
<dbReference type="Proteomes" id="UP000663842">
    <property type="component" value="Unassembled WGS sequence"/>
</dbReference>
<feature type="domain" description="EGF-like" evidence="9">
    <location>
        <begin position="308"/>
        <end position="346"/>
    </location>
</feature>
<proteinExistence type="predicted"/>
<dbReference type="PANTHER" id="PTHR11319:SF35">
    <property type="entry name" value="OUTER MEMBRANE PROTEIN PMPC-RELATED"/>
    <property type="match status" value="1"/>
</dbReference>
<evidence type="ECO:0000256" key="8">
    <source>
        <dbReference type="PROSITE-ProRule" id="PRU00076"/>
    </source>
</evidence>
<evidence type="ECO:0000259" key="9">
    <source>
        <dbReference type="PROSITE" id="PS50026"/>
    </source>
</evidence>
<evidence type="ECO:0000256" key="4">
    <source>
        <dbReference type="ARBA" id="ARBA00022525"/>
    </source>
</evidence>
<feature type="non-terminal residue" evidence="10">
    <location>
        <position position="1"/>
    </location>
</feature>